<dbReference type="SUPFAM" id="SSF63867">
    <property type="entry name" value="MoeA C-terminal domain-like"/>
    <property type="match status" value="1"/>
</dbReference>
<accession>A0A1G9A120</accession>
<dbReference type="Gene3D" id="3.40.980.10">
    <property type="entry name" value="MoaB/Mog-like domain"/>
    <property type="match status" value="1"/>
</dbReference>
<reference evidence="16 17" key="1">
    <citation type="submission" date="2016-10" db="EMBL/GenBank/DDBJ databases">
        <authorList>
            <person name="de Groot N.N."/>
        </authorList>
    </citation>
    <scope>NUCLEOTIDE SEQUENCE [LARGE SCALE GENOMIC DNA]</scope>
    <source>
        <strain evidence="16 17">DSM 18346</strain>
    </source>
</reference>
<dbReference type="InterPro" id="IPR001453">
    <property type="entry name" value="MoaB/Mog_dom"/>
</dbReference>
<comment type="cofactor">
    <cofactor evidence="1 14">
        <name>Mg(2+)</name>
        <dbReference type="ChEBI" id="CHEBI:18420"/>
    </cofactor>
</comment>
<comment type="catalytic activity">
    <reaction evidence="13">
        <text>adenylyl-molybdopterin + molybdate = Mo-molybdopterin + AMP + H(+)</text>
        <dbReference type="Rhea" id="RHEA:35047"/>
        <dbReference type="ChEBI" id="CHEBI:15378"/>
        <dbReference type="ChEBI" id="CHEBI:36264"/>
        <dbReference type="ChEBI" id="CHEBI:62727"/>
        <dbReference type="ChEBI" id="CHEBI:71302"/>
        <dbReference type="ChEBI" id="CHEBI:456215"/>
        <dbReference type="EC" id="2.10.1.1"/>
    </reaction>
</comment>
<dbReference type="NCBIfam" id="NF045515">
    <property type="entry name" value="Glp_gephyrin"/>
    <property type="match status" value="1"/>
</dbReference>
<dbReference type="Pfam" id="PF00994">
    <property type="entry name" value="MoCF_biosynth"/>
    <property type="match status" value="1"/>
</dbReference>
<gene>
    <name evidence="16" type="ORF">SAMN05660472_01030</name>
</gene>
<evidence type="ECO:0000313" key="17">
    <source>
        <dbReference type="Proteomes" id="UP000198718"/>
    </source>
</evidence>
<comment type="function">
    <text evidence="3">May be involved in the biosynthesis of molybdopterin.</text>
</comment>
<evidence type="ECO:0000256" key="14">
    <source>
        <dbReference type="RuleBase" id="RU365090"/>
    </source>
</evidence>
<dbReference type="GO" id="GO:0005829">
    <property type="term" value="C:cytosol"/>
    <property type="evidence" value="ECO:0007669"/>
    <property type="project" value="TreeGrafter"/>
</dbReference>
<organism evidence="16 17">
    <name type="scientific">Natronincola ferrireducens</name>
    <dbReference type="NCBI Taxonomy" id="393762"/>
    <lineage>
        <taxon>Bacteria</taxon>
        <taxon>Bacillati</taxon>
        <taxon>Bacillota</taxon>
        <taxon>Clostridia</taxon>
        <taxon>Peptostreptococcales</taxon>
        <taxon>Natronincolaceae</taxon>
        <taxon>Natronincola</taxon>
    </lineage>
</organism>
<evidence type="ECO:0000256" key="13">
    <source>
        <dbReference type="ARBA" id="ARBA00047317"/>
    </source>
</evidence>
<dbReference type="Pfam" id="PF03454">
    <property type="entry name" value="MoeA_C"/>
    <property type="match status" value="1"/>
</dbReference>
<evidence type="ECO:0000256" key="2">
    <source>
        <dbReference type="ARBA" id="ARBA00002901"/>
    </source>
</evidence>
<dbReference type="PROSITE" id="PS01079">
    <property type="entry name" value="MOCF_BIOSYNTHESIS_2"/>
    <property type="match status" value="1"/>
</dbReference>
<evidence type="ECO:0000256" key="6">
    <source>
        <dbReference type="ARBA" id="ARBA00013269"/>
    </source>
</evidence>
<dbReference type="EMBL" id="FNFP01000001">
    <property type="protein sequence ID" value="SDK21058.1"/>
    <property type="molecule type" value="Genomic_DNA"/>
</dbReference>
<evidence type="ECO:0000256" key="8">
    <source>
        <dbReference type="ARBA" id="ARBA00022505"/>
    </source>
</evidence>
<dbReference type="EC" id="2.10.1.1" evidence="6 14"/>
<dbReference type="Pfam" id="PF03453">
    <property type="entry name" value="MoeA_N"/>
    <property type="match status" value="1"/>
</dbReference>
<dbReference type="InterPro" id="IPR036425">
    <property type="entry name" value="MoaB/Mog-like_dom_sf"/>
</dbReference>
<evidence type="ECO:0000256" key="11">
    <source>
        <dbReference type="ARBA" id="ARBA00022842"/>
    </source>
</evidence>
<evidence type="ECO:0000256" key="1">
    <source>
        <dbReference type="ARBA" id="ARBA00001946"/>
    </source>
</evidence>
<dbReference type="PANTHER" id="PTHR10192:SF5">
    <property type="entry name" value="GEPHYRIN"/>
    <property type="match status" value="1"/>
</dbReference>
<dbReference type="FunFam" id="3.40.980.10:FF:000004">
    <property type="entry name" value="Molybdopterin molybdenumtransferase"/>
    <property type="match status" value="1"/>
</dbReference>
<keyword evidence="9 14" id="KW-0808">Transferase</keyword>
<name>A0A1G9A120_9FIRM</name>
<sequence length="408" mass="44382">MELLNTVTMEKARNRLEEVFKDLTLAGEEIPILQALGRIVYEDIKAPINVPDFNRSTVDGYAVIAKDTFGASESLPSFLQKSGEVEMGKPTEISIQSGECCYVPTGGMLPKNSDAVVMVEYTEEMDDDTIFIQTAVAPKDNVLEVGEDITKEQVILKKGHKLRPQDIGVLAGMGFTKIKVFRKLKISILSTGDEIVSPEEETKPGQIKDMNTYSLATAAIQSGCEVVALDVVKDDLQVLEDQLKAFLEISDIILVSGGSSMGTKDVTKDAINAIGEPGVFIHGIAVKPGKPTIVGKINNKAVFGLPGQPVSALVVYQILVNHLVKVLYSDESSIPYLLGELTVNIASAPGREHYVMVKIAQEKQKTKVYPIHGKSGMLTMMTNSIGYVKIDTNQEGLTKGQEVEVYLF</sequence>
<dbReference type="CDD" id="cd00887">
    <property type="entry name" value="MoeA"/>
    <property type="match status" value="1"/>
</dbReference>
<dbReference type="SUPFAM" id="SSF63882">
    <property type="entry name" value="MoeA N-terminal region -like"/>
    <property type="match status" value="1"/>
</dbReference>
<evidence type="ECO:0000256" key="10">
    <source>
        <dbReference type="ARBA" id="ARBA00022723"/>
    </source>
</evidence>
<dbReference type="STRING" id="393762.SAMN05660472_01030"/>
<dbReference type="GO" id="GO:0006777">
    <property type="term" value="P:Mo-molybdopterin cofactor biosynthetic process"/>
    <property type="evidence" value="ECO:0007669"/>
    <property type="project" value="UniProtKB-UniRule"/>
</dbReference>
<dbReference type="InterPro" id="IPR036688">
    <property type="entry name" value="MoeA_C_domain_IV_sf"/>
</dbReference>
<evidence type="ECO:0000256" key="9">
    <source>
        <dbReference type="ARBA" id="ARBA00022679"/>
    </source>
</evidence>
<dbReference type="GO" id="GO:0061599">
    <property type="term" value="F:molybdopterin molybdotransferase activity"/>
    <property type="evidence" value="ECO:0007669"/>
    <property type="project" value="UniProtKB-UniRule"/>
</dbReference>
<comment type="similarity">
    <text evidence="5 14">Belongs to the MoeA family.</text>
</comment>
<dbReference type="Proteomes" id="UP000198718">
    <property type="component" value="Unassembled WGS sequence"/>
</dbReference>
<dbReference type="GO" id="GO:0046872">
    <property type="term" value="F:metal ion binding"/>
    <property type="evidence" value="ECO:0007669"/>
    <property type="project" value="UniProtKB-UniRule"/>
</dbReference>
<dbReference type="Gene3D" id="2.40.340.10">
    <property type="entry name" value="MoeA, C-terminal, domain IV"/>
    <property type="match status" value="1"/>
</dbReference>
<proteinExistence type="inferred from homology"/>
<comment type="pathway">
    <text evidence="4 14">Cofactor biosynthesis; molybdopterin biosynthesis.</text>
</comment>
<dbReference type="AlphaFoldDB" id="A0A1G9A120"/>
<dbReference type="PANTHER" id="PTHR10192">
    <property type="entry name" value="MOLYBDOPTERIN BIOSYNTHESIS PROTEIN"/>
    <property type="match status" value="1"/>
</dbReference>
<dbReference type="InterPro" id="IPR008284">
    <property type="entry name" value="MoCF_biosynth_CS"/>
</dbReference>
<dbReference type="SUPFAM" id="SSF53218">
    <property type="entry name" value="Molybdenum cofactor biosynthesis proteins"/>
    <property type="match status" value="1"/>
</dbReference>
<dbReference type="InterPro" id="IPR005110">
    <property type="entry name" value="MoeA_linker/N"/>
</dbReference>
<keyword evidence="11 14" id="KW-0460">Magnesium</keyword>
<keyword evidence="10 14" id="KW-0479">Metal-binding</keyword>
<evidence type="ECO:0000256" key="4">
    <source>
        <dbReference type="ARBA" id="ARBA00005046"/>
    </source>
</evidence>
<keyword evidence="17" id="KW-1185">Reference proteome</keyword>
<dbReference type="InterPro" id="IPR005111">
    <property type="entry name" value="MoeA_C_domain_IV"/>
</dbReference>
<dbReference type="InterPro" id="IPR036135">
    <property type="entry name" value="MoeA_linker/N_sf"/>
</dbReference>
<evidence type="ECO:0000256" key="12">
    <source>
        <dbReference type="ARBA" id="ARBA00023150"/>
    </source>
</evidence>
<protein>
    <recommendedName>
        <fullName evidence="7 14">Molybdopterin molybdenumtransferase</fullName>
        <ecNumber evidence="6 14">2.10.1.1</ecNumber>
    </recommendedName>
</protein>
<feature type="domain" description="MoaB/Mog" evidence="15">
    <location>
        <begin position="187"/>
        <end position="326"/>
    </location>
</feature>
<dbReference type="UniPathway" id="UPA00344"/>
<dbReference type="Gene3D" id="3.90.105.10">
    <property type="entry name" value="Molybdopterin biosynthesis moea protein, domain 2"/>
    <property type="match status" value="1"/>
</dbReference>
<dbReference type="InterPro" id="IPR038987">
    <property type="entry name" value="MoeA-like"/>
</dbReference>
<keyword evidence="12 14" id="KW-0501">Molybdenum cofactor biosynthesis</keyword>
<evidence type="ECO:0000256" key="5">
    <source>
        <dbReference type="ARBA" id="ARBA00010763"/>
    </source>
</evidence>
<evidence type="ECO:0000256" key="7">
    <source>
        <dbReference type="ARBA" id="ARBA00021108"/>
    </source>
</evidence>
<dbReference type="OrthoDB" id="9804758at2"/>
<dbReference type="RefSeq" id="WP_090551184.1">
    <property type="nucleotide sequence ID" value="NZ_FNFP01000001.1"/>
</dbReference>
<dbReference type="Gene3D" id="2.170.190.11">
    <property type="entry name" value="Molybdopterin biosynthesis moea protein, domain 3"/>
    <property type="match status" value="1"/>
</dbReference>
<dbReference type="NCBIfam" id="TIGR00177">
    <property type="entry name" value="molyb_syn"/>
    <property type="match status" value="1"/>
</dbReference>
<evidence type="ECO:0000259" key="15">
    <source>
        <dbReference type="SMART" id="SM00852"/>
    </source>
</evidence>
<keyword evidence="8 14" id="KW-0500">Molybdenum</keyword>
<dbReference type="SMART" id="SM00852">
    <property type="entry name" value="MoCF_biosynth"/>
    <property type="match status" value="1"/>
</dbReference>
<evidence type="ECO:0000256" key="3">
    <source>
        <dbReference type="ARBA" id="ARBA00003487"/>
    </source>
</evidence>
<evidence type="ECO:0000313" key="16">
    <source>
        <dbReference type="EMBL" id="SDK21058.1"/>
    </source>
</evidence>
<comment type="function">
    <text evidence="2 14">Catalyzes the insertion of molybdate into adenylated molybdopterin with the concomitant release of AMP.</text>
</comment>